<dbReference type="InterPro" id="IPR010159">
    <property type="entry name" value="N-acyl_aa_amidohydrolase"/>
</dbReference>
<dbReference type="InterPro" id="IPR001261">
    <property type="entry name" value="ArgE/DapE_CS"/>
</dbReference>
<dbReference type="SUPFAM" id="SSF53187">
    <property type="entry name" value="Zn-dependent exopeptidases"/>
    <property type="match status" value="1"/>
</dbReference>
<dbReference type="EC" id="3.5.1.14" evidence="3"/>
<dbReference type="NCBIfam" id="TIGR01880">
    <property type="entry name" value="Ac-peptdase-euk"/>
    <property type="match status" value="1"/>
</dbReference>
<accession>A0AAD2CDQ6</accession>
<dbReference type="InterPro" id="IPR002933">
    <property type="entry name" value="Peptidase_M20"/>
</dbReference>
<evidence type="ECO:0000256" key="8">
    <source>
        <dbReference type="ARBA" id="ARBA00029656"/>
    </source>
</evidence>
<dbReference type="Gene3D" id="3.40.630.10">
    <property type="entry name" value="Zn peptidases"/>
    <property type="match status" value="1"/>
</dbReference>
<evidence type="ECO:0000256" key="5">
    <source>
        <dbReference type="ARBA" id="ARBA00022723"/>
    </source>
</evidence>
<keyword evidence="7 10" id="KW-0862">Zinc</keyword>
<proteinExistence type="inferred from homology"/>
<feature type="active site" evidence="9">
    <location>
        <position position="103"/>
    </location>
</feature>
<dbReference type="PANTHER" id="PTHR45892">
    <property type="entry name" value="AMINOACYLASE-1"/>
    <property type="match status" value="1"/>
</dbReference>
<evidence type="ECO:0000256" key="10">
    <source>
        <dbReference type="PIRSR" id="PIRSR036696-2"/>
    </source>
</evidence>
<name>A0AAD2CDQ6_9STRA</name>
<feature type="binding site" evidence="10">
    <location>
        <position position="133"/>
    </location>
    <ligand>
        <name>Zn(2+)</name>
        <dbReference type="ChEBI" id="CHEBI:29105"/>
        <label>2</label>
    </ligand>
</feature>
<evidence type="ECO:0000259" key="11">
    <source>
        <dbReference type="Pfam" id="PF07687"/>
    </source>
</evidence>
<dbReference type="InterPro" id="IPR036264">
    <property type="entry name" value="Bact_exopeptidase_dim_dom"/>
</dbReference>
<keyword evidence="6" id="KW-0378">Hydrolase</keyword>
<protein>
    <recommendedName>
        <fullName evidence="3">N-acyl-aliphatic-L-amino acid amidohydrolase</fullName>
        <ecNumber evidence="3">3.5.1.14</ecNumber>
    </recommendedName>
    <alternativeName>
        <fullName evidence="8">N-acyl-L-amino-acid amidohydrolase</fullName>
    </alternativeName>
</protein>
<organism evidence="12 13">
    <name type="scientific">Cylindrotheca closterium</name>
    <dbReference type="NCBI Taxonomy" id="2856"/>
    <lineage>
        <taxon>Eukaryota</taxon>
        <taxon>Sar</taxon>
        <taxon>Stramenopiles</taxon>
        <taxon>Ochrophyta</taxon>
        <taxon>Bacillariophyta</taxon>
        <taxon>Bacillariophyceae</taxon>
        <taxon>Bacillariophycidae</taxon>
        <taxon>Bacillariales</taxon>
        <taxon>Bacillariaceae</taxon>
        <taxon>Cylindrotheca</taxon>
    </lineage>
</organism>
<feature type="binding site" evidence="10">
    <location>
        <position position="133"/>
    </location>
    <ligand>
        <name>Zn(2+)</name>
        <dbReference type="ChEBI" id="CHEBI:29105"/>
        <label>1</label>
    </ligand>
</feature>
<evidence type="ECO:0000256" key="6">
    <source>
        <dbReference type="ARBA" id="ARBA00022801"/>
    </source>
</evidence>
<dbReference type="InterPro" id="IPR052083">
    <property type="entry name" value="Aminoacylase-1_M20A"/>
</dbReference>
<feature type="binding site" evidence="10">
    <location>
        <position position="197"/>
    </location>
    <ligand>
        <name>Zn(2+)</name>
        <dbReference type="ChEBI" id="CHEBI:29105"/>
        <label>1</label>
    </ligand>
</feature>
<feature type="binding site" evidence="10">
    <location>
        <position position="420"/>
    </location>
    <ligand>
        <name>Zn(2+)</name>
        <dbReference type="ChEBI" id="CHEBI:29105"/>
        <label>2</label>
    </ligand>
</feature>
<comment type="caution">
    <text evidence="12">The sequence shown here is derived from an EMBL/GenBank/DDBJ whole genome shotgun (WGS) entry which is preliminary data.</text>
</comment>
<dbReference type="EMBL" id="CAKOGP040000125">
    <property type="protein sequence ID" value="CAJ1931105.1"/>
    <property type="molecule type" value="Genomic_DNA"/>
</dbReference>
<keyword evidence="5 10" id="KW-0479">Metal-binding</keyword>
<evidence type="ECO:0000313" key="13">
    <source>
        <dbReference type="Proteomes" id="UP001295423"/>
    </source>
</evidence>
<evidence type="ECO:0000256" key="2">
    <source>
        <dbReference type="ARBA" id="ARBA00006247"/>
    </source>
</evidence>
<dbReference type="Proteomes" id="UP001295423">
    <property type="component" value="Unassembled WGS sequence"/>
</dbReference>
<dbReference type="Gene3D" id="1.10.150.900">
    <property type="match status" value="1"/>
</dbReference>
<evidence type="ECO:0000256" key="7">
    <source>
        <dbReference type="ARBA" id="ARBA00022833"/>
    </source>
</evidence>
<feature type="active site" description="Proton acceptor" evidence="9">
    <location>
        <position position="169"/>
    </location>
</feature>
<feature type="binding site" evidence="10">
    <location>
        <position position="101"/>
    </location>
    <ligand>
        <name>Zn(2+)</name>
        <dbReference type="ChEBI" id="CHEBI:29105"/>
        <label>1</label>
    </ligand>
</feature>
<dbReference type="SUPFAM" id="SSF55031">
    <property type="entry name" value="Bacterial exopeptidase dimerisation domain"/>
    <property type="match status" value="1"/>
</dbReference>
<evidence type="ECO:0000256" key="3">
    <source>
        <dbReference type="ARBA" id="ARBA00011913"/>
    </source>
</evidence>
<dbReference type="AlphaFoldDB" id="A0AAD2CDQ6"/>
<dbReference type="PANTHER" id="PTHR45892:SF1">
    <property type="entry name" value="AMINOACYLASE-1"/>
    <property type="match status" value="1"/>
</dbReference>
<feature type="domain" description="Peptidase M20 dimerisation" evidence="11">
    <location>
        <begin position="214"/>
        <end position="332"/>
    </location>
</feature>
<dbReference type="Pfam" id="PF01546">
    <property type="entry name" value="Peptidase_M20"/>
    <property type="match status" value="1"/>
</dbReference>
<evidence type="ECO:0000256" key="4">
    <source>
        <dbReference type="ARBA" id="ARBA00022490"/>
    </source>
</evidence>
<evidence type="ECO:0000256" key="9">
    <source>
        <dbReference type="PIRSR" id="PIRSR036696-1"/>
    </source>
</evidence>
<feature type="binding site" evidence="10">
    <location>
        <position position="170"/>
    </location>
    <ligand>
        <name>Zn(2+)</name>
        <dbReference type="ChEBI" id="CHEBI:29105"/>
        <label>2</label>
    </ligand>
</feature>
<sequence length="448" mass="49789">MVEGTTTKTARLNKVYTTTGAEAETAIRRFQEFIKFETVSATAPSTGAYKQCAEFLKKELENVSVLSDVHYLEEAPDHSPVVVAKWKGRDDKLPILLLNSHYDVVPADISNWTVPAFDGLRKGGKIYGRGTQDMKCVCMQYIEAIRTISKLHPDWQPERDIYLTFVPDEEIGGSGMAAFLESKLYKNLPGIGIALDEGLASTTNTFDVFYGERLPWWVDVTAEGPTGHGSRFIENTAVEQLLEMTQKALAFRKGQKDLLEMKHDENCAHAVARKKLGDVTSLNITTLQAGVEVGDTYAYNVVPSIARCSFDIRISPHMPPSEMKSLLDVWCQECSKNTAGGSKVTWKHVDGMEGGDKHATTETDRKVNPWYGVFCDSLANMGCEIVPQVFPAATDSRFLRALGVRALGFSPMRNTEIMLHEHDEYIPESTFLEGIGVYVGLIQDLRQS</sequence>
<evidence type="ECO:0000256" key="1">
    <source>
        <dbReference type="ARBA" id="ARBA00004496"/>
    </source>
</evidence>
<evidence type="ECO:0000313" key="12">
    <source>
        <dbReference type="EMBL" id="CAJ1931105.1"/>
    </source>
</evidence>
<reference evidence="12" key="1">
    <citation type="submission" date="2023-08" db="EMBL/GenBank/DDBJ databases">
        <authorList>
            <person name="Audoor S."/>
            <person name="Bilcke G."/>
        </authorList>
    </citation>
    <scope>NUCLEOTIDE SEQUENCE</scope>
</reference>
<keyword evidence="13" id="KW-1185">Reference proteome</keyword>
<gene>
    <name evidence="12" type="ORF">CYCCA115_LOCUS2239</name>
</gene>
<dbReference type="PROSITE" id="PS00758">
    <property type="entry name" value="ARGE_DAPE_CPG2_1"/>
    <property type="match status" value="1"/>
</dbReference>
<comment type="cofactor">
    <cofactor evidence="10">
        <name>Zn(2+)</name>
        <dbReference type="ChEBI" id="CHEBI:29105"/>
    </cofactor>
    <text evidence="10">Binds 2 Zn(2+) ions per subunit.</text>
</comment>
<dbReference type="GO" id="GO:0006520">
    <property type="term" value="P:amino acid metabolic process"/>
    <property type="evidence" value="ECO:0007669"/>
    <property type="project" value="InterPro"/>
</dbReference>
<dbReference type="InterPro" id="IPR011650">
    <property type="entry name" value="Peptidase_M20_dimer"/>
</dbReference>
<keyword evidence="4" id="KW-0963">Cytoplasm</keyword>
<dbReference type="Gene3D" id="3.30.70.360">
    <property type="match status" value="1"/>
</dbReference>
<comment type="subcellular location">
    <subcellularLocation>
        <location evidence="1">Cytoplasm</location>
    </subcellularLocation>
</comment>
<dbReference type="Pfam" id="PF07687">
    <property type="entry name" value="M20_dimer"/>
    <property type="match status" value="1"/>
</dbReference>
<dbReference type="GO" id="GO:0046872">
    <property type="term" value="F:metal ion binding"/>
    <property type="evidence" value="ECO:0007669"/>
    <property type="project" value="UniProtKB-KW"/>
</dbReference>
<comment type="similarity">
    <text evidence="2">Belongs to the peptidase M20A family.</text>
</comment>
<dbReference type="GO" id="GO:0004046">
    <property type="term" value="F:aminoacylase activity"/>
    <property type="evidence" value="ECO:0007669"/>
    <property type="project" value="UniProtKB-EC"/>
</dbReference>
<dbReference type="PIRSF" id="PIRSF036696">
    <property type="entry name" value="ACY-1"/>
    <property type="match status" value="1"/>
</dbReference>
<dbReference type="GO" id="GO:0005737">
    <property type="term" value="C:cytoplasm"/>
    <property type="evidence" value="ECO:0007669"/>
    <property type="project" value="UniProtKB-SubCell"/>
</dbReference>